<evidence type="ECO:0000256" key="4">
    <source>
        <dbReference type="ARBA" id="ARBA00023136"/>
    </source>
</evidence>
<reference evidence="7 8" key="1">
    <citation type="submission" date="2016-06" db="EMBL/GenBank/DDBJ databases">
        <title>Evolution of pathogenesis and genome organization in the Tremellales.</title>
        <authorList>
            <person name="Cuomo C."/>
            <person name="Litvintseva A."/>
            <person name="Heitman J."/>
            <person name="Chen Y."/>
            <person name="Sun S."/>
            <person name="Springer D."/>
            <person name="Dromer F."/>
            <person name="Young S."/>
            <person name="Zeng Q."/>
            <person name="Chapman S."/>
            <person name="Gujja S."/>
            <person name="Saif S."/>
            <person name="Birren B."/>
        </authorList>
    </citation>
    <scope>NUCLEOTIDE SEQUENCE [LARGE SCALE GENOMIC DNA]</scope>
    <source>
        <strain evidence="7 8">ATCC 28783</strain>
    </source>
</reference>
<evidence type="ECO:0000313" key="8">
    <source>
        <dbReference type="Proteomes" id="UP000289152"/>
    </source>
</evidence>
<comment type="subcellular location">
    <subcellularLocation>
        <location evidence="1">Membrane</location>
        <topology evidence="1">Single-pass membrane protein</topology>
    </subcellularLocation>
</comment>
<feature type="region of interest" description="Disordered" evidence="5">
    <location>
        <begin position="95"/>
        <end position="119"/>
    </location>
</feature>
<keyword evidence="3 6" id="KW-1133">Transmembrane helix</keyword>
<feature type="compositionally biased region" description="Low complexity" evidence="5">
    <location>
        <begin position="173"/>
        <end position="214"/>
    </location>
</feature>
<evidence type="ECO:0000313" key="7">
    <source>
        <dbReference type="EMBL" id="RXK38348.1"/>
    </source>
</evidence>
<evidence type="ECO:0000256" key="3">
    <source>
        <dbReference type="ARBA" id="ARBA00022989"/>
    </source>
</evidence>
<feature type="compositionally biased region" description="Basic and acidic residues" evidence="5">
    <location>
        <begin position="9"/>
        <end position="20"/>
    </location>
</feature>
<feature type="region of interest" description="Disordered" evidence="5">
    <location>
        <begin position="137"/>
        <end position="340"/>
    </location>
</feature>
<feature type="compositionally biased region" description="Basic and acidic residues" evidence="5">
    <location>
        <begin position="350"/>
        <end position="361"/>
    </location>
</feature>
<feature type="compositionally biased region" description="Low complexity" evidence="5">
    <location>
        <begin position="495"/>
        <end position="526"/>
    </location>
</feature>
<feature type="compositionally biased region" description="Polar residues" evidence="5">
    <location>
        <begin position="480"/>
        <end position="494"/>
    </location>
</feature>
<feature type="compositionally biased region" description="Polar residues" evidence="5">
    <location>
        <begin position="296"/>
        <end position="326"/>
    </location>
</feature>
<comment type="caution">
    <text evidence="7">The sequence shown here is derived from an EMBL/GenBank/DDBJ whole genome shotgun (WGS) entry which is preliminary data.</text>
</comment>
<dbReference type="GO" id="GO:0071944">
    <property type="term" value="C:cell periphery"/>
    <property type="evidence" value="ECO:0007669"/>
    <property type="project" value="UniProtKB-ARBA"/>
</dbReference>
<dbReference type="CDD" id="cd12087">
    <property type="entry name" value="TM_EGFR-like"/>
    <property type="match status" value="1"/>
</dbReference>
<feature type="compositionally biased region" description="Polar residues" evidence="5">
    <location>
        <begin position="761"/>
        <end position="775"/>
    </location>
</feature>
<evidence type="ECO:0000256" key="2">
    <source>
        <dbReference type="ARBA" id="ARBA00022692"/>
    </source>
</evidence>
<protein>
    <submittedName>
        <fullName evidence="7">Uncharacterized protein</fullName>
    </submittedName>
</protein>
<feature type="compositionally biased region" description="Gly residues" evidence="5">
    <location>
        <begin position="1035"/>
        <end position="1054"/>
    </location>
</feature>
<name>A0A4Q1BKQ4_TREME</name>
<feature type="region of interest" description="Disordered" evidence="5">
    <location>
        <begin position="718"/>
        <end position="787"/>
    </location>
</feature>
<proteinExistence type="predicted"/>
<feature type="compositionally biased region" description="Low complexity" evidence="5">
    <location>
        <begin position="720"/>
        <end position="732"/>
    </location>
</feature>
<dbReference type="Proteomes" id="UP000289152">
    <property type="component" value="Unassembled WGS sequence"/>
</dbReference>
<evidence type="ECO:0000256" key="5">
    <source>
        <dbReference type="SAM" id="MobiDB-lite"/>
    </source>
</evidence>
<dbReference type="PANTHER" id="PTHR15549:SF26">
    <property type="entry name" value="AXIAL BUDDING PATTERN PROTEIN 2-RELATED"/>
    <property type="match status" value="1"/>
</dbReference>
<gene>
    <name evidence="7" type="ORF">M231_04390</name>
</gene>
<dbReference type="VEuPathDB" id="FungiDB:TREMEDRAFT_62432"/>
<feature type="compositionally biased region" description="Low complexity" evidence="5">
    <location>
        <begin position="460"/>
        <end position="472"/>
    </location>
</feature>
<feature type="compositionally biased region" description="Low complexity" evidence="5">
    <location>
        <begin position="253"/>
        <end position="284"/>
    </location>
</feature>
<evidence type="ECO:0000256" key="1">
    <source>
        <dbReference type="ARBA" id="ARBA00004167"/>
    </source>
</evidence>
<evidence type="ECO:0000256" key="6">
    <source>
        <dbReference type="SAM" id="Phobius"/>
    </source>
</evidence>
<feature type="region of interest" description="Disordered" evidence="5">
    <location>
        <begin position="1035"/>
        <end position="1077"/>
    </location>
</feature>
<dbReference type="PANTHER" id="PTHR15549">
    <property type="entry name" value="PAIRED IMMUNOGLOBULIN-LIKE TYPE 2 RECEPTOR"/>
    <property type="match status" value="1"/>
</dbReference>
<accession>A0A4Q1BKQ4</accession>
<feature type="region of interest" description="Disordered" evidence="5">
    <location>
        <begin position="1"/>
        <end position="32"/>
    </location>
</feature>
<feature type="region of interest" description="Disordered" evidence="5">
    <location>
        <begin position="350"/>
        <end position="369"/>
    </location>
</feature>
<feature type="region of interest" description="Disordered" evidence="5">
    <location>
        <begin position="416"/>
        <end position="567"/>
    </location>
</feature>
<dbReference type="InterPro" id="IPR051694">
    <property type="entry name" value="Immunoregulatory_rcpt-like"/>
</dbReference>
<feature type="compositionally biased region" description="Low complexity" evidence="5">
    <location>
        <begin position="100"/>
        <end position="119"/>
    </location>
</feature>
<feature type="compositionally biased region" description="Low complexity" evidence="5">
    <location>
        <begin position="542"/>
        <end position="557"/>
    </location>
</feature>
<dbReference type="GO" id="GO:0016020">
    <property type="term" value="C:membrane"/>
    <property type="evidence" value="ECO:0007669"/>
    <property type="project" value="UniProtKB-SubCell"/>
</dbReference>
<feature type="transmembrane region" description="Helical" evidence="6">
    <location>
        <begin position="575"/>
        <end position="599"/>
    </location>
</feature>
<keyword evidence="2 6" id="KW-0812">Transmembrane</keyword>
<feature type="compositionally biased region" description="Low complexity" evidence="5">
    <location>
        <begin position="137"/>
        <end position="159"/>
    </location>
</feature>
<dbReference type="AlphaFoldDB" id="A0A4Q1BKQ4"/>
<organism evidence="7 8">
    <name type="scientific">Tremella mesenterica</name>
    <name type="common">Jelly fungus</name>
    <dbReference type="NCBI Taxonomy" id="5217"/>
    <lineage>
        <taxon>Eukaryota</taxon>
        <taxon>Fungi</taxon>
        <taxon>Dikarya</taxon>
        <taxon>Basidiomycota</taxon>
        <taxon>Agaricomycotina</taxon>
        <taxon>Tremellomycetes</taxon>
        <taxon>Tremellales</taxon>
        <taxon>Tremellaceae</taxon>
        <taxon>Tremella</taxon>
    </lineage>
</organism>
<keyword evidence="8" id="KW-1185">Reference proteome</keyword>
<dbReference type="InParanoid" id="A0A4Q1BKQ4"/>
<dbReference type="EMBL" id="SDIL01000049">
    <property type="protein sequence ID" value="RXK38348.1"/>
    <property type="molecule type" value="Genomic_DNA"/>
</dbReference>
<feature type="compositionally biased region" description="Basic and acidic residues" evidence="5">
    <location>
        <begin position="1063"/>
        <end position="1077"/>
    </location>
</feature>
<feature type="compositionally biased region" description="Low complexity" evidence="5">
    <location>
        <begin position="225"/>
        <end position="235"/>
    </location>
</feature>
<keyword evidence="4 6" id="KW-0472">Membrane</keyword>
<feature type="compositionally biased region" description="Low complexity" evidence="5">
    <location>
        <begin position="421"/>
        <end position="448"/>
    </location>
</feature>
<sequence>MTGQYQVEESTRDGSFHLVDRQGQGQKGMPGWRGGVKLQRGADDCITQTLYGTTTSLVQTTLTTSVETVVNPTPTLVTSTTSTCVSDPGGANFLASDIPTSSSSSTPTSSESMSSTTGMTMTRGKALFQAISSSASSSTTTTTTSTSSSTSSTSTQSKTMVAPAPVADALKPSSVSSSSSPTSTVTPSTLSSSTSTSNSLTASSSSRATKTFSSVDDVDAIRPASSSTSSLSSSSAEQAPTSVDARPVRVEVPQHSSSSLQTTLSNPSTHTSSRPSRPSLDSSSAETHTSSDHEVTSTSSDALRTHTSSTPQLPSTVPASNGNTTHVVKHGRGWLPHQDKQGLYVRAWPSHKDDDKDRESDDISNDQGQCSWSTYVVTSTSTPPPSSTWVQTTIVTSVPTQVTSSTGTTVKCQATPAVQASSSSMTPSTLLTSTTTTTASQTSSSSRPTETHITDIVLPSTSSSLTTSQSKSKIQIGNDAETNIPTSSSPTDQITPTSASSSYTSSETTTSTTSTSSISSSQTFSTGPNLPMTLPSSGTHLAATSPTSKTASTSSSPGITISADTSKTDNKGVSIGAAVGGVIGMFLTIALILFCIRWIMQRKRVKRTAALRSSWFYGGDVAIPSPVDSEESSHHSPPIQSRFSAPSIRASFRQSRVRLSRVAPFLSHPISHIRNNSTGRFPLPAFPFLAKPPKPVPQWAEKYTPTSRREDFQTNSLQTSSISSPVPLHSSPQNYILSVDPPLNLEDSTSNGTYDHMSGVNGLSSRQENGMNTGSRGRHDQNNDNVKGILKGKVDNENDKTLQSFPLPPPLSIQAFRHNSTPSESSREILSGHWTNTDSPISPPLGSLLTVQNPDIKIIAPSDTSIYSQSDTGTIYRPASVTASTYVPTANLSRVAGYRVEGKRPPSERSEKVTKEKELFYPIPSIPLPRQVDFTNSNSNLMDEYHHGNEEIARGRNQQGRNLIPQVELRLPEGSFMSSHASSVFEFDKSRSSLAPTMTTINRAERNTRDWYDRDTLFGGSGQNVLSPGQAAVGGAGGAGEGGGVGGNGGGRYDGGSSVYGGMERKKSVRWDEPRAL</sequence>
<dbReference type="OrthoDB" id="2575893at2759"/>